<name>A0AAV6VT75_9ARAC</name>
<dbReference type="GO" id="GO:0005198">
    <property type="term" value="F:structural molecule activity"/>
    <property type="evidence" value="ECO:0007669"/>
    <property type="project" value="InterPro"/>
</dbReference>
<evidence type="ECO:0000313" key="4">
    <source>
        <dbReference type="Proteomes" id="UP000827092"/>
    </source>
</evidence>
<evidence type="ECO:0000313" key="3">
    <source>
        <dbReference type="EMBL" id="KAG8199904.1"/>
    </source>
</evidence>
<dbReference type="AlphaFoldDB" id="A0AAV6VT75"/>
<keyword evidence="4" id="KW-1185">Reference proteome</keyword>
<feature type="compositionally biased region" description="Low complexity" evidence="1">
    <location>
        <begin position="120"/>
        <end position="129"/>
    </location>
</feature>
<dbReference type="Gene3D" id="1.20.90.10">
    <property type="entry name" value="Phospholipase A2 domain"/>
    <property type="match status" value="1"/>
</dbReference>
<dbReference type="GO" id="GO:0050482">
    <property type="term" value="P:arachidonate secretion"/>
    <property type="evidence" value="ECO:0007669"/>
    <property type="project" value="InterPro"/>
</dbReference>
<protein>
    <recommendedName>
        <fullName evidence="2">Phospholipase A2-like domain-containing protein</fullName>
    </recommendedName>
</protein>
<proteinExistence type="predicted"/>
<dbReference type="Pfam" id="PF08398">
    <property type="entry name" value="Phospholip_A2_4"/>
    <property type="match status" value="1"/>
</dbReference>
<feature type="domain" description="Phospholipase A2-like" evidence="2">
    <location>
        <begin position="17"/>
        <end position="75"/>
    </location>
</feature>
<gene>
    <name evidence="3" type="ORF">JTE90_015891</name>
</gene>
<sequence length="129" mass="13927">MFSSSGHTIDVQWPIGYCGSGTNVEESDKAGGPVNELDRICREHDLDLADTSKLTQKEADEKFITAAAKTGWLGNALGDIIYLKETAADAQPGLKAYLPGQSKSQQQQTLAPPPKKKQKTPTPKETTKP</sequence>
<dbReference type="GO" id="GO:0004623">
    <property type="term" value="F:phospholipase A2 activity"/>
    <property type="evidence" value="ECO:0007669"/>
    <property type="project" value="InterPro"/>
</dbReference>
<comment type="caution">
    <text evidence="3">The sequence shown here is derived from an EMBL/GenBank/DDBJ whole genome shotgun (WGS) entry which is preliminary data.</text>
</comment>
<dbReference type="EMBL" id="JAFNEN010000023">
    <property type="protein sequence ID" value="KAG8199904.1"/>
    <property type="molecule type" value="Genomic_DNA"/>
</dbReference>
<evidence type="ECO:0000259" key="2">
    <source>
        <dbReference type="Pfam" id="PF08398"/>
    </source>
</evidence>
<evidence type="ECO:0000256" key="1">
    <source>
        <dbReference type="SAM" id="MobiDB-lite"/>
    </source>
</evidence>
<feature type="region of interest" description="Disordered" evidence="1">
    <location>
        <begin position="94"/>
        <end position="129"/>
    </location>
</feature>
<organism evidence="3 4">
    <name type="scientific">Oedothorax gibbosus</name>
    <dbReference type="NCBI Taxonomy" id="931172"/>
    <lineage>
        <taxon>Eukaryota</taxon>
        <taxon>Metazoa</taxon>
        <taxon>Ecdysozoa</taxon>
        <taxon>Arthropoda</taxon>
        <taxon>Chelicerata</taxon>
        <taxon>Arachnida</taxon>
        <taxon>Araneae</taxon>
        <taxon>Araneomorphae</taxon>
        <taxon>Entelegynae</taxon>
        <taxon>Araneoidea</taxon>
        <taxon>Linyphiidae</taxon>
        <taxon>Erigoninae</taxon>
        <taxon>Oedothorax</taxon>
    </lineage>
</organism>
<dbReference type="Proteomes" id="UP000827092">
    <property type="component" value="Unassembled WGS sequence"/>
</dbReference>
<accession>A0AAV6VT75</accession>
<dbReference type="GO" id="GO:0006644">
    <property type="term" value="P:phospholipid metabolic process"/>
    <property type="evidence" value="ECO:0007669"/>
    <property type="project" value="InterPro"/>
</dbReference>
<dbReference type="InterPro" id="IPR013607">
    <property type="entry name" value="Phospholipase_A2-like"/>
</dbReference>
<reference evidence="3 4" key="1">
    <citation type="journal article" date="2022" name="Nat. Ecol. Evol.">
        <title>A masculinizing supergene underlies an exaggerated male reproductive morph in a spider.</title>
        <authorList>
            <person name="Hendrickx F."/>
            <person name="De Corte Z."/>
            <person name="Sonet G."/>
            <person name="Van Belleghem S.M."/>
            <person name="Kostlbacher S."/>
            <person name="Vangestel C."/>
        </authorList>
    </citation>
    <scope>NUCLEOTIDE SEQUENCE [LARGE SCALE GENOMIC DNA]</scope>
    <source>
        <strain evidence="3">W744_W776</strain>
    </source>
</reference>
<dbReference type="InterPro" id="IPR036444">
    <property type="entry name" value="PLipase_A2_dom_sf"/>
</dbReference>